<evidence type="ECO:0000313" key="2">
    <source>
        <dbReference type="Proteomes" id="UP000559256"/>
    </source>
</evidence>
<comment type="caution">
    <text evidence="1">The sequence shown here is derived from an EMBL/GenBank/DDBJ whole genome shotgun (WGS) entry which is preliminary data.</text>
</comment>
<dbReference type="AlphaFoldDB" id="A0A8H5C7M5"/>
<organism evidence="1 2">
    <name type="scientific">Tetrapyrgos nigripes</name>
    <dbReference type="NCBI Taxonomy" id="182062"/>
    <lineage>
        <taxon>Eukaryota</taxon>
        <taxon>Fungi</taxon>
        <taxon>Dikarya</taxon>
        <taxon>Basidiomycota</taxon>
        <taxon>Agaricomycotina</taxon>
        <taxon>Agaricomycetes</taxon>
        <taxon>Agaricomycetidae</taxon>
        <taxon>Agaricales</taxon>
        <taxon>Marasmiineae</taxon>
        <taxon>Marasmiaceae</taxon>
        <taxon>Tetrapyrgos</taxon>
    </lineage>
</organism>
<dbReference type="Proteomes" id="UP000559256">
    <property type="component" value="Unassembled WGS sequence"/>
</dbReference>
<keyword evidence="2" id="KW-1185">Reference proteome</keyword>
<reference evidence="1 2" key="1">
    <citation type="journal article" date="2020" name="ISME J.">
        <title>Uncovering the hidden diversity of litter-decomposition mechanisms in mushroom-forming fungi.</title>
        <authorList>
            <person name="Floudas D."/>
            <person name="Bentzer J."/>
            <person name="Ahren D."/>
            <person name="Johansson T."/>
            <person name="Persson P."/>
            <person name="Tunlid A."/>
        </authorList>
    </citation>
    <scope>NUCLEOTIDE SEQUENCE [LARGE SCALE GENOMIC DNA]</scope>
    <source>
        <strain evidence="1 2">CBS 291.85</strain>
    </source>
</reference>
<gene>
    <name evidence="1" type="ORF">D9758_017774</name>
</gene>
<protein>
    <submittedName>
        <fullName evidence="1">Uncharacterized protein</fullName>
    </submittedName>
</protein>
<proteinExistence type="predicted"/>
<sequence length="91" mass="10195">MPLRRRRHLNLSCYTGRLELVYEITTAGFTIQSLLLNNKNKNMTQPLKKVFSNEHQHCRAWRGGSCLTFVNGLFRAGSESAGAGAELGPRC</sequence>
<dbReference type="EMBL" id="JAACJM010000231">
    <property type="protein sequence ID" value="KAF5336204.1"/>
    <property type="molecule type" value="Genomic_DNA"/>
</dbReference>
<accession>A0A8H5C7M5</accession>
<name>A0A8H5C7M5_9AGAR</name>
<evidence type="ECO:0000313" key="1">
    <source>
        <dbReference type="EMBL" id="KAF5336204.1"/>
    </source>
</evidence>